<keyword evidence="2" id="KW-1185">Reference proteome</keyword>
<protein>
    <submittedName>
        <fullName evidence="1">Uncharacterized protein</fullName>
    </submittedName>
</protein>
<reference evidence="1" key="1">
    <citation type="submission" date="2022-09" db="EMBL/GenBank/DDBJ databases">
        <title>Actin cytoskeleton and complex cell architecture in an #Asgard archaeon.</title>
        <authorList>
            <person name="Ponce Toledo R.I."/>
            <person name="Schleper C."/>
            <person name="Rodrigues Oliveira T."/>
            <person name="Wollweber F."/>
            <person name="Xu J."/>
            <person name="Rittmann S."/>
            <person name="Klingl A."/>
            <person name="Pilhofer M."/>
        </authorList>
    </citation>
    <scope>NUCLEOTIDE SEQUENCE</scope>
    <source>
        <strain evidence="1">B-35</strain>
    </source>
</reference>
<evidence type="ECO:0000313" key="2">
    <source>
        <dbReference type="Proteomes" id="UP001208689"/>
    </source>
</evidence>
<organism evidence="1 2">
    <name type="scientific">Candidatus Lokiarchaeum ossiferum</name>
    <dbReference type="NCBI Taxonomy" id="2951803"/>
    <lineage>
        <taxon>Archaea</taxon>
        <taxon>Promethearchaeati</taxon>
        <taxon>Promethearchaeota</taxon>
        <taxon>Promethearchaeia</taxon>
        <taxon>Promethearchaeales</taxon>
        <taxon>Promethearchaeaceae</taxon>
        <taxon>Candidatus Lokiarchaeum</taxon>
    </lineage>
</organism>
<name>A0ABY6HVL7_9ARCH</name>
<proteinExistence type="predicted"/>
<dbReference type="Proteomes" id="UP001208689">
    <property type="component" value="Chromosome"/>
</dbReference>
<dbReference type="EMBL" id="CP104013">
    <property type="protein sequence ID" value="UYP46499.1"/>
    <property type="molecule type" value="Genomic_DNA"/>
</dbReference>
<evidence type="ECO:0000313" key="1">
    <source>
        <dbReference type="EMBL" id="UYP46499.1"/>
    </source>
</evidence>
<sequence>MNKPHKKCHFEINLGSAGISRVSVYKDDPIDSWPFEMKLEFLNMMLLFRSVGLLPERIYQKKYRTLVEKYEEDMLDLKQWINIKRSHE</sequence>
<accession>A0ABY6HVL7</accession>
<gene>
    <name evidence="1" type="ORF">NEF87_002784</name>
</gene>